<dbReference type="SUPFAM" id="SSF55874">
    <property type="entry name" value="ATPase domain of HSP90 chaperone/DNA topoisomerase II/histidine kinase"/>
    <property type="match status" value="1"/>
</dbReference>
<dbReference type="InterPro" id="IPR035965">
    <property type="entry name" value="PAS-like_dom_sf"/>
</dbReference>
<name>A0A1G6UJN1_9BRAD</name>
<sequence length="336" mass="37146">MGPKNESGFQLKPLASERALERAERLANLLASIVESSDDGIVSKNLDGIITSWNKAAERIFGYSATEAIGQPITLVIPQDRLSEEREILTRIRRGERIDHFETVRRRRDGSSIIVSLTVSPVKDAHGNIVGASKIARDITQQKRTQEQISILAREAEHRSKNILSNVQAIINLSQSDTSEGLKEVISGRIQAMANVHSLFVETRWIGAEVSAIAKQEFAPYLEESHQKRIVMEGLQTVLEPIAAQAIAVVLHELATNAIKYGALSNTRGRIELAWSRAEDRQLVLRWTELGGPRVKAPQRKGFGSRLIEGTINPLGGKVLFDWRAEGLVCEIAVPT</sequence>
<dbReference type="Pfam" id="PF00989">
    <property type="entry name" value="PAS"/>
    <property type="match status" value="1"/>
</dbReference>
<dbReference type="AlphaFoldDB" id="A0A1G6UJN1"/>
<keyword evidence="14" id="KW-0157">Chromophore</keyword>
<dbReference type="GO" id="GO:0005524">
    <property type="term" value="F:ATP binding"/>
    <property type="evidence" value="ECO:0007669"/>
    <property type="project" value="UniProtKB-KW"/>
</dbReference>
<dbReference type="Gene3D" id="3.30.450.20">
    <property type="entry name" value="PAS domain"/>
    <property type="match status" value="1"/>
</dbReference>
<protein>
    <recommendedName>
        <fullName evidence="3">Blue-light-activated histidine kinase</fullName>
        <ecNumber evidence="2">2.7.13.3</ecNumber>
    </recommendedName>
</protein>
<evidence type="ECO:0000256" key="14">
    <source>
        <dbReference type="ARBA" id="ARBA00022991"/>
    </source>
</evidence>
<keyword evidence="9" id="KW-0808">Transferase</keyword>
<dbReference type="SMART" id="SM00911">
    <property type="entry name" value="HWE_HK"/>
    <property type="match status" value="1"/>
</dbReference>
<evidence type="ECO:0000256" key="10">
    <source>
        <dbReference type="ARBA" id="ARBA00022737"/>
    </source>
</evidence>
<evidence type="ECO:0000259" key="18">
    <source>
        <dbReference type="PROSITE" id="PS50113"/>
    </source>
</evidence>
<keyword evidence="7" id="KW-0285">Flavoprotein</keyword>
<evidence type="ECO:0000256" key="15">
    <source>
        <dbReference type="ARBA" id="ARBA00023026"/>
    </source>
</evidence>
<dbReference type="InterPro" id="IPR000700">
    <property type="entry name" value="PAS-assoc_C"/>
</dbReference>
<gene>
    <name evidence="19" type="ORF">SAMN05216337_101113</name>
</gene>
<dbReference type="Proteomes" id="UP000199245">
    <property type="component" value="Unassembled WGS sequence"/>
</dbReference>
<evidence type="ECO:0000256" key="6">
    <source>
        <dbReference type="ARBA" id="ARBA00022606"/>
    </source>
</evidence>
<dbReference type="Gene3D" id="3.30.565.10">
    <property type="entry name" value="Histidine kinase-like ATPase, C-terminal domain"/>
    <property type="match status" value="1"/>
</dbReference>
<comment type="catalytic activity">
    <reaction evidence="1">
        <text>ATP + protein L-histidine = ADP + protein N-phospho-L-histidine.</text>
        <dbReference type="EC" id="2.7.13.3"/>
    </reaction>
</comment>
<evidence type="ECO:0000256" key="3">
    <source>
        <dbReference type="ARBA" id="ARBA00021740"/>
    </source>
</evidence>
<keyword evidence="16" id="KW-0675">Receptor</keyword>
<evidence type="ECO:0000256" key="7">
    <source>
        <dbReference type="ARBA" id="ARBA00022630"/>
    </source>
</evidence>
<dbReference type="PANTHER" id="PTHR41523:SF8">
    <property type="entry name" value="ETHYLENE RESPONSE SENSOR PROTEIN"/>
    <property type="match status" value="1"/>
</dbReference>
<evidence type="ECO:0000256" key="9">
    <source>
        <dbReference type="ARBA" id="ARBA00022679"/>
    </source>
</evidence>
<accession>A0A1G6UJN1</accession>
<dbReference type="CDD" id="cd00130">
    <property type="entry name" value="PAS"/>
    <property type="match status" value="1"/>
</dbReference>
<dbReference type="InterPro" id="IPR013767">
    <property type="entry name" value="PAS_fold"/>
</dbReference>
<keyword evidence="11" id="KW-0547">Nucleotide-binding</keyword>
<evidence type="ECO:0000313" key="19">
    <source>
        <dbReference type="EMBL" id="SDD41469.1"/>
    </source>
</evidence>
<dbReference type="InterPro" id="IPR000014">
    <property type="entry name" value="PAS"/>
</dbReference>
<dbReference type="SMART" id="SM00091">
    <property type="entry name" value="PAS"/>
    <property type="match status" value="1"/>
</dbReference>
<dbReference type="EC" id="2.7.13.3" evidence="2"/>
<keyword evidence="13" id="KW-0067">ATP-binding</keyword>
<keyword evidence="10" id="KW-0677">Repeat</keyword>
<keyword evidence="6" id="KW-0716">Sensory transduction</keyword>
<dbReference type="SMART" id="SM00086">
    <property type="entry name" value="PAC"/>
    <property type="match status" value="1"/>
</dbReference>
<evidence type="ECO:0000256" key="1">
    <source>
        <dbReference type="ARBA" id="ARBA00000085"/>
    </source>
</evidence>
<evidence type="ECO:0000313" key="20">
    <source>
        <dbReference type="Proteomes" id="UP000199245"/>
    </source>
</evidence>
<dbReference type="InterPro" id="IPR011102">
    <property type="entry name" value="Sig_transdc_His_kinase_HWE"/>
</dbReference>
<feature type="domain" description="PAS" evidence="17">
    <location>
        <begin position="26"/>
        <end position="95"/>
    </location>
</feature>
<dbReference type="EMBL" id="FMZW01000011">
    <property type="protein sequence ID" value="SDD41469.1"/>
    <property type="molecule type" value="Genomic_DNA"/>
</dbReference>
<evidence type="ECO:0000256" key="11">
    <source>
        <dbReference type="ARBA" id="ARBA00022741"/>
    </source>
</evidence>
<keyword evidence="4" id="KW-0600">Photoreceptor protein</keyword>
<dbReference type="Pfam" id="PF07536">
    <property type="entry name" value="HWE_HK"/>
    <property type="match status" value="1"/>
</dbReference>
<evidence type="ECO:0000256" key="4">
    <source>
        <dbReference type="ARBA" id="ARBA00022543"/>
    </source>
</evidence>
<keyword evidence="12" id="KW-0418">Kinase</keyword>
<keyword evidence="15" id="KW-0843">Virulence</keyword>
<dbReference type="NCBIfam" id="TIGR00229">
    <property type="entry name" value="sensory_box"/>
    <property type="match status" value="1"/>
</dbReference>
<evidence type="ECO:0000256" key="13">
    <source>
        <dbReference type="ARBA" id="ARBA00022840"/>
    </source>
</evidence>
<evidence type="ECO:0000256" key="12">
    <source>
        <dbReference type="ARBA" id="ARBA00022777"/>
    </source>
</evidence>
<feature type="domain" description="PAC" evidence="18">
    <location>
        <begin position="99"/>
        <end position="151"/>
    </location>
</feature>
<evidence type="ECO:0000259" key="17">
    <source>
        <dbReference type="PROSITE" id="PS50112"/>
    </source>
</evidence>
<evidence type="ECO:0000256" key="5">
    <source>
        <dbReference type="ARBA" id="ARBA00022553"/>
    </source>
</evidence>
<reference evidence="19 20" key="1">
    <citation type="submission" date="2016-10" db="EMBL/GenBank/DDBJ databases">
        <authorList>
            <person name="de Groot N.N."/>
        </authorList>
    </citation>
    <scope>NUCLEOTIDE SEQUENCE [LARGE SCALE GENOMIC DNA]</scope>
    <source>
        <strain evidence="19 20">R5</strain>
    </source>
</reference>
<evidence type="ECO:0000256" key="8">
    <source>
        <dbReference type="ARBA" id="ARBA00022643"/>
    </source>
</evidence>
<keyword evidence="5" id="KW-0597">Phosphoprotein</keyword>
<dbReference type="GO" id="GO:0009881">
    <property type="term" value="F:photoreceptor activity"/>
    <property type="evidence" value="ECO:0007669"/>
    <property type="project" value="UniProtKB-KW"/>
</dbReference>
<dbReference type="InterPro" id="IPR001610">
    <property type="entry name" value="PAC"/>
</dbReference>
<dbReference type="GO" id="GO:0004673">
    <property type="term" value="F:protein histidine kinase activity"/>
    <property type="evidence" value="ECO:0007669"/>
    <property type="project" value="UniProtKB-EC"/>
</dbReference>
<evidence type="ECO:0000256" key="2">
    <source>
        <dbReference type="ARBA" id="ARBA00012438"/>
    </source>
</evidence>
<keyword evidence="8" id="KW-0288">FMN</keyword>
<organism evidence="19 20">
    <name type="scientific">Bradyrhizobium brasilense</name>
    <dbReference type="NCBI Taxonomy" id="1419277"/>
    <lineage>
        <taxon>Bacteria</taxon>
        <taxon>Pseudomonadati</taxon>
        <taxon>Pseudomonadota</taxon>
        <taxon>Alphaproteobacteria</taxon>
        <taxon>Hyphomicrobiales</taxon>
        <taxon>Nitrobacteraceae</taxon>
        <taxon>Bradyrhizobium</taxon>
    </lineage>
</organism>
<dbReference type="PROSITE" id="PS50112">
    <property type="entry name" value="PAS"/>
    <property type="match status" value="1"/>
</dbReference>
<dbReference type="GO" id="GO:0006355">
    <property type="term" value="P:regulation of DNA-templated transcription"/>
    <property type="evidence" value="ECO:0007669"/>
    <property type="project" value="InterPro"/>
</dbReference>
<dbReference type="PANTHER" id="PTHR41523">
    <property type="entry name" value="TWO-COMPONENT SYSTEM SENSOR PROTEIN"/>
    <property type="match status" value="1"/>
</dbReference>
<dbReference type="InterPro" id="IPR036890">
    <property type="entry name" value="HATPase_C_sf"/>
</dbReference>
<evidence type="ECO:0000256" key="16">
    <source>
        <dbReference type="ARBA" id="ARBA00023170"/>
    </source>
</evidence>
<dbReference type="PROSITE" id="PS50113">
    <property type="entry name" value="PAC"/>
    <property type="match status" value="1"/>
</dbReference>
<proteinExistence type="predicted"/>
<dbReference type="SUPFAM" id="SSF55785">
    <property type="entry name" value="PYP-like sensor domain (PAS domain)"/>
    <property type="match status" value="1"/>
</dbReference>